<dbReference type="EMBL" id="PQ120687">
    <property type="protein sequence ID" value="XDN88986.1"/>
    <property type="molecule type" value="mRNA"/>
</dbReference>
<dbReference type="InterPro" id="IPR003191">
    <property type="entry name" value="Guanylate-bd/ATL_C"/>
</dbReference>
<dbReference type="InterPro" id="IPR027417">
    <property type="entry name" value="P-loop_NTPase"/>
</dbReference>
<evidence type="ECO:0000259" key="5">
    <source>
        <dbReference type="PROSITE" id="PS51715"/>
    </source>
</evidence>
<dbReference type="InterPro" id="IPR015894">
    <property type="entry name" value="Guanylate-bd_N"/>
</dbReference>
<dbReference type="GO" id="GO:0005525">
    <property type="term" value="F:GTP binding"/>
    <property type="evidence" value="ECO:0007669"/>
    <property type="project" value="UniProtKB-KW"/>
</dbReference>
<sequence>MESRTSVPLCLPSNFRWNQRNAAIEVQENEPRGNITVCPEGLKLLQSIQEDNVVVVCITGPARTGKSYFLSQIEEGASFKVSHTTTAETTGIWISVAPTLLTVNGKVARLVLLDVEGLGSTSTVDQGGSTEKWDMKVFTLCALFSSYLIYNSRNVPTVDDLDKLGFIAQFRSFIYGHSAPTTVEGSPEDIQVDIAPYFMWLIRDTLLQPQVDGKDCSWEKYITSSVLSVNDDGVKNRRNAIKKAICTTFRHFDAYGLPPPSVKLEVVRNLSLPEHRAEINPEFLKGIQDVKEKVLSLSQVKKILGCYPTGDQLATYVSECVKSVNKGLDKLSVPNTLDSLIELRLNDSFHQATQKYDKCIQKLKLPVLTRVAKRFHHDASKEAQEELFQLLSPTFDDDTRAIWSEKLTTALEKKYDNLKEKNLSESRKQCENVAAELTKTYLTAKTDTLKKNCFKDVVAKEAILREYSSKAKGPLVNEVKAKLKERIQHRINDVSSAIIQASLKTVDEMYARGENKVKREMPFEEHILEAKYKQIVTSCSNLFIRKCEGCYQFHEKLSCLKKDLRDRFDTLQNHNDTCSQDECEKTMKALKMKDFDAILNMAKDASYSHLIDAKEKIITKYDQAAVGPAKDKVKRNYMEKIDEQLSRAQGIISLAAFEEAEKELKEYLDLVEKRDPLETEKETSQYETKCTNIRKTYEGRCCGIDTTVASVYKTKLSKLEGRNRTKFVTLQKRRSEDFCRKLMEKLIRENLTPLLDDVQFLADFTKAKEHILKLYNEQAKGPSSEDIQREYLVKIDRDIDIGQQQRVLKGCKLAADAALELAKLSSQFGGNPAKIAAGSAAFIQLAKDAMNK</sequence>
<dbReference type="Gene3D" id="1.20.1000.10">
    <property type="entry name" value="Guanylate-binding protein, C-terminal domain"/>
    <property type="match status" value="1"/>
</dbReference>
<dbReference type="Pfam" id="PF02841">
    <property type="entry name" value="GBP_C"/>
    <property type="match status" value="1"/>
</dbReference>
<evidence type="ECO:0000313" key="6">
    <source>
        <dbReference type="EMBL" id="XDN88986.1"/>
    </source>
</evidence>
<dbReference type="PROSITE" id="PS51715">
    <property type="entry name" value="G_GB1_RHD3"/>
    <property type="match status" value="1"/>
</dbReference>
<reference evidence="6" key="1">
    <citation type="submission" date="2024-07" db="EMBL/GenBank/DDBJ databases">
        <authorList>
            <person name="Yang L."/>
            <person name="Li C."/>
        </authorList>
    </citation>
    <scope>NUCLEOTIDE SEQUENCE</scope>
</reference>
<evidence type="ECO:0000256" key="2">
    <source>
        <dbReference type="ARBA" id="ARBA00022801"/>
    </source>
</evidence>
<dbReference type="PANTHER" id="PTHR10751">
    <property type="entry name" value="GUANYLATE BINDING PROTEIN"/>
    <property type="match status" value="1"/>
</dbReference>
<protein>
    <submittedName>
        <fullName evidence="6">Guanylate binding protein 1</fullName>
    </submittedName>
</protein>
<dbReference type="InterPro" id="IPR030386">
    <property type="entry name" value="G_GB1_RHD3_dom"/>
</dbReference>
<comment type="similarity">
    <text evidence="4">Belongs to the TRAFAC class dynamin-like GTPase superfamily. GB1/RHD3 GTPase family.</text>
</comment>
<name>A0AB39J3M6_STIJA</name>
<organism evidence="6">
    <name type="scientific">Stichopus japonicus</name>
    <name type="common">Sea cucumber</name>
    <dbReference type="NCBI Taxonomy" id="307972"/>
    <lineage>
        <taxon>Eukaryota</taxon>
        <taxon>Metazoa</taxon>
        <taxon>Echinodermata</taxon>
        <taxon>Eleutherozoa</taxon>
        <taxon>Echinozoa</taxon>
        <taxon>Holothuroidea</taxon>
        <taxon>Aspidochirotacea</taxon>
        <taxon>Aspidochirotida</taxon>
        <taxon>Stichopodidae</taxon>
        <taxon>Apostichopus</taxon>
    </lineage>
</organism>
<dbReference type="SUPFAM" id="SSF48340">
    <property type="entry name" value="Interferon-induced guanylate-binding protein 1 (GBP1), C-terminal domain"/>
    <property type="match status" value="1"/>
</dbReference>
<evidence type="ECO:0000256" key="4">
    <source>
        <dbReference type="PROSITE-ProRule" id="PRU01052"/>
    </source>
</evidence>
<keyword evidence="3" id="KW-0342">GTP-binding</keyword>
<evidence type="ECO:0000256" key="1">
    <source>
        <dbReference type="ARBA" id="ARBA00022741"/>
    </source>
</evidence>
<dbReference type="Pfam" id="PF02263">
    <property type="entry name" value="GBP"/>
    <property type="match status" value="1"/>
</dbReference>
<feature type="domain" description="GB1/RHD3-type G" evidence="5">
    <location>
        <begin position="50"/>
        <end position="154"/>
    </location>
</feature>
<proteinExistence type="evidence at transcript level"/>
<keyword evidence="2" id="KW-0378">Hydrolase</keyword>
<dbReference type="GO" id="GO:0003924">
    <property type="term" value="F:GTPase activity"/>
    <property type="evidence" value="ECO:0007669"/>
    <property type="project" value="InterPro"/>
</dbReference>
<keyword evidence="1" id="KW-0547">Nucleotide-binding</keyword>
<dbReference type="SUPFAM" id="SSF52540">
    <property type="entry name" value="P-loop containing nucleoside triphosphate hydrolases"/>
    <property type="match status" value="1"/>
</dbReference>
<evidence type="ECO:0000256" key="3">
    <source>
        <dbReference type="ARBA" id="ARBA00023134"/>
    </source>
</evidence>
<accession>A0AB39J3M6</accession>
<dbReference type="InterPro" id="IPR036543">
    <property type="entry name" value="Guanylate-bd_C_sf"/>
</dbReference>
<dbReference type="Gene3D" id="3.40.50.300">
    <property type="entry name" value="P-loop containing nucleotide triphosphate hydrolases"/>
    <property type="match status" value="1"/>
</dbReference>
<dbReference type="AlphaFoldDB" id="A0AB39J3M6"/>